<gene>
    <name evidence="1" type="ORF">BU607_04420</name>
</gene>
<evidence type="ECO:0000313" key="1">
    <source>
        <dbReference type="EMBL" id="PTH18692.1"/>
    </source>
</evidence>
<dbReference type="Pfam" id="PF06338">
    <property type="entry name" value="ComK"/>
    <property type="match status" value="1"/>
</dbReference>
<dbReference type="Proteomes" id="UP000242694">
    <property type="component" value="Unassembled WGS sequence"/>
</dbReference>
<sequence length="187" mass="22028">MNSQYVIKQGDMALIPSESVHDMFERTTVLKYNDAPLTVKERTQKIIERSCRFYGSTYAYKKEDTIRITGITSKPPLLFTPLFPTYFFPTHSDRKQENAWVNIHYIDSIRPLKDRKCKITFVDKQTLTLNVSAHSINHQFLNTVFYYYMMDRLARVTTFDPDTPIDYSKPQLNIYEALAKYSILEKK</sequence>
<organism evidence="1 2">
    <name type="scientific">Staphylococcus auricularis</name>
    <dbReference type="NCBI Taxonomy" id="29379"/>
    <lineage>
        <taxon>Bacteria</taxon>
        <taxon>Bacillati</taxon>
        <taxon>Bacillota</taxon>
        <taxon>Bacilli</taxon>
        <taxon>Bacillales</taxon>
        <taxon>Staphylococcaceae</taxon>
        <taxon>Staphylococcus</taxon>
    </lineage>
</organism>
<comment type="caution">
    <text evidence="1">The sequence shown here is derived from an EMBL/GenBank/DDBJ whole genome shotgun (WGS) entry which is preliminary data.</text>
</comment>
<proteinExistence type="predicted"/>
<keyword evidence="2" id="KW-1185">Reference proteome</keyword>
<dbReference type="PIRSF" id="PIRSF011560">
    <property type="entry name" value="ComK"/>
    <property type="match status" value="1"/>
</dbReference>
<dbReference type="InterPro" id="IPR010461">
    <property type="entry name" value="ComK"/>
</dbReference>
<dbReference type="EMBL" id="PZDI01000013">
    <property type="protein sequence ID" value="PTH18692.1"/>
    <property type="molecule type" value="Genomic_DNA"/>
</dbReference>
<protein>
    <submittedName>
        <fullName evidence="1">Competence protein ComK</fullName>
    </submittedName>
</protein>
<name>A0ABX5IGM7_9STAP</name>
<evidence type="ECO:0000313" key="2">
    <source>
        <dbReference type="Proteomes" id="UP000242694"/>
    </source>
</evidence>
<reference evidence="1 2" key="1">
    <citation type="journal article" date="2016" name="Front. Microbiol.">
        <title>Comprehensive Phylogenetic Analysis of Bovine Non-aureus Staphylococci Species Based on Whole-Genome Sequencing.</title>
        <authorList>
            <person name="Naushad S."/>
            <person name="Barkema H.W."/>
            <person name="Luby C."/>
            <person name="Condas L.A."/>
            <person name="Nobrega D.B."/>
            <person name="Carson D.A."/>
            <person name="De Buck J."/>
        </authorList>
    </citation>
    <scope>NUCLEOTIDE SEQUENCE [LARGE SCALE GENOMIC DNA]</scope>
    <source>
        <strain evidence="1 2">SNUC 993</strain>
    </source>
</reference>
<accession>A0ABX5IGM7</accession>